<accession>A0ABZ2N8T7</accession>
<feature type="chain" id="PRO_5046370931" evidence="3">
    <location>
        <begin position="22"/>
        <end position="457"/>
    </location>
</feature>
<dbReference type="InterPro" id="IPR036465">
    <property type="entry name" value="vWFA_dom_sf"/>
</dbReference>
<evidence type="ECO:0000313" key="6">
    <source>
        <dbReference type="Proteomes" id="UP001387364"/>
    </source>
</evidence>
<keyword evidence="1" id="KW-0175">Coiled coil</keyword>
<organism evidence="5 6">
    <name type="scientific">Bacillus kandeliae</name>
    <dbReference type="NCBI Taxonomy" id="3129297"/>
    <lineage>
        <taxon>Bacteria</taxon>
        <taxon>Bacillati</taxon>
        <taxon>Bacillota</taxon>
        <taxon>Bacilli</taxon>
        <taxon>Bacillales</taxon>
        <taxon>Bacillaceae</taxon>
        <taxon>Bacillus</taxon>
    </lineage>
</organism>
<dbReference type="Pfam" id="PF00092">
    <property type="entry name" value="VWA"/>
    <property type="match status" value="1"/>
</dbReference>
<keyword evidence="6" id="KW-1185">Reference proteome</keyword>
<dbReference type="InterPro" id="IPR051173">
    <property type="entry name" value="Ca_channel_alpha-2/delta"/>
</dbReference>
<dbReference type="Proteomes" id="UP001387364">
    <property type="component" value="Chromosome"/>
</dbReference>
<dbReference type="SMART" id="SM00327">
    <property type="entry name" value="VWA"/>
    <property type="match status" value="1"/>
</dbReference>
<proteinExistence type="predicted"/>
<dbReference type="PROSITE" id="PS51257">
    <property type="entry name" value="PROKAR_LIPOPROTEIN"/>
    <property type="match status" value="1"/>
</dbReference>
<feature type="signal peptide" evidence="3">
    <location>
        <begin position="1"/>
        <end position="21"/>
    </location>
</feature>
<dbReference type="PANTHER" id="PTHR10166:SF37">
    <property type="entry name" value="STOLID, ISOFORM H"/>
    <property type="match status" value="1"/>
</dbReference>
<reference evidence="5 6" key="1">
    <citation type="submission" date="2024-02" db="EMBL/GenBank/DDBJ databases">
        <title>Seven novel Bacillus-like species.</title>
        <authorList>
            <person name="Liu G."/>
        </authorList>
    </citation>
    <scope>NUCLEOTIDE SEQUENCE [LARGE SCALE GENOMIC DNA]</scope>
    <source>
        <strain evidence="5 6">FJAT-52991</strain>
    </source>
</reference>
<dbReference type="PROSITE" id="PS50234">
    <property type="entry name" value="VWFA"/>
    <property type="match status" value="1"/>
</dbReference>
<dbReference type="PANTHER" id="PTHR10166">
    <property type="entry name" value="VOLTAGE-DEPENDENT CALCIUM CHANNEL SUBUNIT ALPHA-2/DELTA-RELATED"/>
    <property type="match status" value="1"/>
</dbReference>
<keyword evidence="3" id="KW-0732">Signal</keyword>
<name>A0ABZ2N8T7_9BACI</name>
<dbReference type="SUPFAM" id="SSF53300">
    <property type="entry name" value="vWA-like"/>
    <property type="match status" value="1"/>
</dbReference>
<sequence>MRRYGKIFALLLCLLLISACSNEPTNPTEKPTESPTSKTETMKPAARTVEEMISQPPGVLMKEHFDEDIEAVRTVNWTQYRDFYEKDFKPMMEKEISHYFQKQKNPTSDAVYDYLVYQLGSGQYEKFYRPLHDFQHGFQAPELPTEETSVEMKQKQTNVVILMDASGSMKATVPGGVKMDLAKNTIQEFASELPEGTNVSLLSYGHIGTGNDADKQKSCAAIESVFPLGPYDQTTFNEATNSFQASGWTPLAGAINQASDILAAYPAEEYKNIVYIVSDGIETCDGDPVATAKKLQEQNIQAKVNIIGFDVDDQGQNQLKQVAEAGGGEYVTVKTKDELETQIIEKWRPSIFEVMGKQGVPLAEYVNQSQELVNYYTHLHDLSNYEKYRITDAIYFLANEQLIDEETKKGALALADEMNKLRNDHFKESYETKKQELEEAKNTIDQQVADWKKQWEQ</sequence>
<feature type="coiled-coil region" evidence="1">
    <location>
        <begin position="423"/>
        <end position="454"/>
    </location>
</feature>
<dbReference type="RefSeq" id="WP_338753154.1">
    <property type="nucleotide sequence ID" value="NZ_CP147404.1"/>
</dbReference>
<evidence type="ECO:0000256" key="3">
    <source>
        <dbReference type="SAM" id="SignalP"/>
    </source>
</evidence>
<feature type="domain" description="VWFA" evidence="4">
    <location>
        <begin position="158"/>
        <end position="347"/>
    </location>
</feature>
<dbReference type="InterPro" id="IPR002035">
    <property type="entry name" value="VWF_A"/>
</dbReference>
<dbReference type="Gene3D" id="3.40.50.410">
    <property type="entry name" value="von Willebrand factor, type A domain"/>
    <property type="match status" value="1"/>
</dbReference>
<dbReference type="EMBL" id="CP147404">
    <property type="protein sequence ID" value="WXB93705.1"/>
    <property type="molecule type" value="Genomic_DNA"/>
</dbReference>
<protein>
    <submittedName>
        <fullName evidence="5">VWA domain-containing protein</fullName>
    </submittedName>
</protein>
<feature type="compositionally biased region" description="Polar residues" evidence="2">
    <location>
        <begin position="23"/>
        <end position="39"/>
    </location>
</feature>
<evidence type="ECO:0000256" key="2">
    <source>
        <dbReference type="SAM" id="MobiDB-lite"/>
    </source>
</evidence>
<feature type="region of interest" description="Disordered" evidence="2">
    <location>
        <begin position="23"/>
        <end position="43"/>
    </location>
</feature>
<gene>
    <name evidence="5" type="ORF">WDJ61_03385</name>
</gene>
<evidence type="ECO:0000259" key="4">
    <source>
        <dbReference type="PROSITE" id="PS50234"/>
    </source>
</evidence>
<evidence type="ECO:0000256" key="1">
    <source>
        <dbReference type="SAM" id="Coils"/>
    </source>
</evidence>
<evidence type="ECO:0000313" key="5">
    <source>
        <dbReference type="EMBL" id="WXB93705.1"/>
    </source>
</evidence>